<dbReference type="RefSeq" id="WP_100916549.1">
    <property type="nucleotide sequence ID" value="NZ_CP025057.1"/>
</dbReference>
<feature type="transmembrane region" description="Helical" evidence="13">
    <location>
        <begin position="159"/>
        <end position="180"/>
    </location>
</feature>
<feature type="transmembrane region" description="Helical" evidence="13">
    <location>
        <begin position="312"/>
        <end position="332"/>
    </location>
</feature>
<accession>A0A2K8SDQ8</accession>
<feature type="transmembrane region" description="Helical" evidence="13">
    <location>
        <begin position="201"/>
        <end position="221"/>
    </location>
</feature>
<dbReference type="Pfam" id="PF02378">
    <property type="entry name" value="PTS_EIIC"/>
    <property type="match status" value="1"/>
</dbReference>
<protein>
    <submittedName>
        <fullName evidence="16">PTS system, maltose/glucose-specific IIB component</fullName>
    </submittedName>
</protein>
<evidence type="ECO:0000259" key="15">
    <source>
        <dbReference type="PROSITE" id="PS51103"/>
    </source>
</evidence>
<gene>
    <name evidence="16" type="primary">malX</name>
    <name evidence="16" type="ORF">SFLOR_v1c05110</name>
</gene>
<feature type="transmembrane region" description="Helical" evidence="13">
    <location>
        <begin position="227"/>
        <end position="246"/>
    </location>
</feature>
<dbReference type="CDD" id="cd00212">
    <property type="entry name" value="PTS_IIB_glc"/>
    <property type="match status" value="1"/>
</dbReference>
<dbReference type="InterPro" id="IPR050429">
    <property type="entry name" value="PTS_Glucose_EIICBA"/>
</dbReference>
<proteinExistence type="predicted"/>
<dbReference type="InterPro" id="IPR001996">
    <property type="entry name" value="PTS_IIB_1"/>
</dbReference>
<dbReference type="KEGG" id="sfz:SFLOR_v1c05110"/>
<organism evidence="16 17">
    <name type="scientific">Spiroplasma floricola 23-6</name>
    <dbReference type="NCBI Taxonomy" id="1336749"/>
    <lineage>
        <taxon>Bacteria</taxon>
        <taxon>Bacillati</taxon>
        <taxon>Mycoplasmatota</taxon>
        <taxon>Mollicutes</taxon>
        <taxon>Entomoplasmatales</taxon>
        <taxon>Spiroplasmataceae</taxon>
        <taxon>Spiroplasma</taxon>
    </lineage>
</organism>
<dbReference type="AlphaFoldDB" id="A0A2K8SDQ8"/>
<feature type="transmembrane region" description="Helical" evidence="13">
    <location>
        <begin position="42"/>
        <end position="62"/>
    </location>
</feature>
<dbReference type="PROSITE" id="PS51098">
    <property type="entry name" value="PTS_EIIB_TYPE_1"/>
    <property type="match status" value="1"/>
</dbReference>
<evidence type="ECO:0000313" key="17">
    <source>
        <dbReference type="Proteomes" id="UP000231823"/>
    </source>
</evidence>
<evidence type="ECO:0000256" key="5">
    <source>
        <dbReference type="ARBA" id="ARBA00022679"/>
    </source>
</evidence>
<keyword evidence="10 13" id="KW-0472">Membrane</keyword>
<dbReference type="PROSITE" id="PS01035">
    <property type="entry name" value="PTS_EIIB_TYPE_1_CYS"/>
    <property type="match status" value="1"/>
</dbReference>
<evidence type="ECO:0000256" key="4">
    <source>
        <dbReference type="ARBA" id="ARBA00022597"/>
    </source>
</evidence>
<evidence type="ECO:0000256" key="7">
    <source>
        <dbReference type="ARBA" id="ARBA00022692"/>
    </source>
</evidence>
<reference evidence="16 17" key="1">
    <citation type="submission" date="2017-12" db="EMBL/GenBank/DDBJ databases">
        <title>Complete genome sequence of Spiroplasma floricola 23-6 (ATCC 29989).</title>
        <authorList>
            <person name="Tsai Y.-M."/>
            <person name="Wu P.-S."/>
            <person name="Lo W.-S."/>
            <person name="Kuo C.-H."/>
        </authorList>
    </citation>
    <scope>NUCLEOTIDE SEQUENCE [LARGE SCALE GENOMIC DNA]</scope>
    <source>
        <strain evidence="16 17">23-6</strain>
    </source>
</reference>
<sequence>MKHIFSKKRDEKKENEKESKKLKTKKSKNSLLSKFQKLGRTFMLPIAVMAFCGIFLGIGASLTSEATLTQMPWLKTRGLFDFFVFLKLIGNIGFTFLPFMFAMAIPLGLASDNQGVAALSGFLGYATMLFSINFTINIFPSSWLQEGTFIGRTTKEILGIQTMDIGVLGAIFVGLIIYKLHEKFQYINLPNAISFWGGTRFVPIISILLFSVLALPATFFWPAIAQLLAWVGLVVQKIGVFGPFLYRFTESLVRPTGIHHVINSIIRYTEAGGSWQNPVNNEIVYGALNIFYEQLKYNQPISAEATRFLSQGYMPTVMFGLPMAGLAIYLLAQKEQKPMVKSIIVPGIVASVVGGITEPIEFLFLFVAPMLYLIHCFFIGMAYLFVALLQVKIGNTDGNIIDFIVFGVIQGLNTKWYYILVIGSIWGFLYFNLFYFYIKLRNVQIIGRTELTPEEKESIVQKVDKNKVNDFDKVAEKYLHLLGGKENIESLNNCYTRLRITLKETKQIQQEDVKKLGAIAIKYIDELNIQIIIGPRVEKLKNEIAKLMKSG</sequence>
<dbReference type="InterPro" id="IPR003352">
    <property type="entry name" value="PTS_EIIC"/>
</dbReference>
<evidence type="ECO:0000256" key="9">
    <source>
        <dbReference type="ARBA" id="ARBA00022989"/>
    </source>
</evidence>
<feature type="compositionally biased region" description="Basic and acidic residues" evidence="12">
    <location>
        <begin position="7"/>
        <end position="21"/>
    </location>
</feature>
<evidence type="ECO:0000256" key="11">
    <source>
        <dbReference type="PROSITE-ProRule" id="PRU00421"/>
    </source>
</evidence>
<dbReference type="InterPro" id="IPR036878">
    <property type="entry name" value="Glu_permease_IIB"/>
</dbReference>
<keyword evidence="5" id="KW-0808">Transferase</keyword>
<dbReference type="OrthoDB" id="9764327at2"/>
<evidence type="ECO:0000256" key="13">
    <source>
        <dbReference type="SAM" id="Phobius"/>
    </source>
</evidence>
<evidence type="ECO:0000313" key="16">
    <source>
        <dbReference type="EMBL" id="AUB31563.1"/>
    </source>
</evidence>
<feature type="transmembrane region" description="Helical" evidence="13">
    <location>
        <begin position="82"/>
        <end position="104"/>
    </location>
</feature>
<dbReference type="GO" id="GO:0005886">
    <property type="term" value="C:plasma membrane"/>
    <property type="evidence" value="ECO:0007669"/>
    <property type="project" value="UniProtKB-SubCell"/>
</dbReference>
<evidence type="ECO:0000256" key="10">
    <source>
        <dbReference type="ARBA" id="ARBA00023136"/>
    </source>
</evidence>
<keyword evidence="9 13" id="KW-1133">Transmembrane helix</keyword>
<evidence type="ECO:0000256" key="2">
    <source>
        <dbReference type="ARBA" id="ARBA00022448"/>
    </source>
</evidence>
<dbReference type="PANTHER" id="PTHR30009:SF20">
    <property type="entry name" value="PTS SYSTEM GLUCOSE-SPECIFIC EIICB COMPONENT-RELATED"/>
    <property type="match status" value="1"/>
</dbReference>
<keyword evidence="4" id="KW-0762">Sugar transport</keyword>
<dbReference type="Pfam" id="PF00367">
    <property type="entry name" value="PTS_EIIB"/>
    <property type="match status" value="1"/>
</dbReference>
<dbReference type="InterPro" id="IPR013013">
    <property type="entry name" value="PTS_EIIC_1"/>
</dbReference>
<dbReference type="PROSITE" id="PS51103">
    <property type="entry name" value="PTS_EIIC_TYPE_1"/>
    <property type="match status" value="1"/>
</dbReference>
<feature type="transmembrane region" description="Helical" evidence="13">
    <location>
        <begin position="416"/>
        <end position="438"/>
    </location>
</feature>
<feature type="domain" description="PTS EIIC type-1" evidence="15">
    <location>
        <begin position="29"/>
        <end position="450"/>
    </location>
</feature>
<feature type="transmembrane region" description="Helical" evidence="13">
    <location>
        <begin position="338"/>
        <end position="356"/>
    </location>
</feature>
<dbReference type="SUPFAM" id="SSF55604">
    <property type="entry name" value="Glucose permease domain IIB"/>
    <property type="match status" value="1"/>
</dbReference>
<keyword evidence="3" id="KW-1003">Cell membrane</keyword>
<dbReference type="GO" id="GO:0090563">
    <property type="term" value="F:protein-phosphocysteine-sugar phosphotransferase activity"/>
    <property type="evidence" value="ECO:0007669"/>
    <property type="project" value="TreeGrafter"/>
</dbReference>
<dbReference type="Gene3D" id="3.30.1360.60">
    <property type="entry name" value="Glucose permease domain IIB"/>
    <property type="match status" value="1"/>
</dbReference>
<feature type="region of interest" description="Disordered" evidence="12">
    <location>
        <begin position="1"/>
        <end position="23"/>
    </location>
</feature>
<comment type="subcellular location">
    <subcellularLocation>
        <location evidence="1">Cell membrane</location>
        <topology evidence="1">Multi-pass membrane protein</topology>
    </subcellularLocation>
</comment>
<dbReference type="PANTHER" id="PTHR30009">
    <property type="entry name" value="CYTOCHROME C-TYPE SYNTHESIS PROTEIN AND PTS TRANSMEMBRANE COMPONENT"/>
    <property type="match status" value="1"/>
</dbReference>
<dbReference type="GO" id="GO:0016301">
    <property type="term" value="F:kinase activity"/>
    <property type="evidence" value="ECO:0007669"/>
    <property type="project" value="UniProtKB-KW"/>
</dbReference>
<dbReference type="InterPro" id="IPR018113">
    <property type="entry name" value="PTrfase_EIIB_Cys"/>
</dbReference>
<keyword evidence="2" id="KW-0813">Transport</keyword>
<dbReference type="EMBL" id="CP025057">
    <property type="protein sequence ID" value="AUB31563.1"/>
    <property type="molecule type" value="Genomic_DNA"/>
</dbReference>
<name>A0A2K8SDQ8_9MOLU</name>
<evidence type="ECO:0000256" key="12">
    <source>
        <dbReference type="SAM" id="MobiDB-lite"/>
    </source>
</evidence>
<evidence type="ECO:0000256" key="6">
    <source>
        <dbReference type="ARBA" id="ARBA00022683"/>
    </source>
</evidence>
<feature type="domain" description="PTS EIIB type-1" evidence="14">
    <location>
        <begin position="472"/>
        <end position="551"/>
    </location>
</feature>
<keyword evidence="7 13" id="KW-0812">Transmembrane</keyword>
<evidence type="ECO:0000259" key="14">
    <source>
        <dbReference type="PROSITE" id="PS51098"/>
    </source>
</evidence>
<evidence type="ECO:0000256" key="1">
    <source>
        <dbReference type="ARBA" id="ARBA00004651"/>
    </source>
</evidence>
<dbReference type="Proteomes" id="UP000231823">
    <property type="component" value="Chromosome"/>
</dbReference>
<keyword evidence="6" id="KW-0598">Phosphotransferase system</keyword>
<feature type="transmembrane region" description="Helical" evidence="13">
    <location>
        <begin position="116"/>
        <end position="139"/>
    </location>
</feature>
<evidence type="ECO:0000256" key="8">
    <source>
        <dbReference type="ARBA" id="ARBA00022777"/>
    </source>
</evidence>
<evidence type="ECO:0000256" key="3">
    <source>
        <dbReference type="ARBA" id="ARBA00022475"/>
    </source>
</evidence>
<feature type="transmembrane region" description="Helical" evidence="13">
    <location>
        <begin position="363"/>
        <end position="386"/>
    </location>
</feature>
<keyword evidence="17" id="KW-1185">Reference proteome</keyword>
<dbReference type="GO" id="GO:0009401">
    <property type="term" value="P:phosphoenolpyruvate-dependent sugar phosphotransferase system"/>
    <property type="evidence" value="ECO:0007669"/>
    <property type="project" value="UniProtKB-KW"/>
</dbReference>
<keyword evidence="8" id="KW-0418">Kinase</keyword>
<feature type="active site" description="Phosphocysteine intermediate; for EIIB activity" evidence="11">
    <location>
        <position position="494"/>
    </location>
</feature>
<dbReference type="GO" id="GO:0008982">
    <property type="term" value="F:protein-N(PI)-phosphohistidine-sugar phosphotransferase activity"/>
    <property type="evidence" value="ECO:0007669"/>
    <property type="project" value="InterPro"/>
</dbReference>